<gene>
    <name evidence="1" type="ORF">DI586_06020</name>
</gene>
<sequence length="110" mass="11883">MGIRSSFKGSGSVVTISDRELSGDILFASMVDQRKISGLPKGNYEITDIVNDALNKAKVELFPGGKVYFHSPIPKQFGQCVIENIATLSQERFAPAGPKIVYPAPAPFPN</sequence>
<comment type="caution">
    <text evidence="1">The sequence shown here is derived from an EMBL/GenBank/DDBJ whole genome shotgun (WGS) entry which is preliminary data.</text>
</comment>
<organism evidence="1 2">
    <name type="scientific">Micavibrio aeruginosavorus</name>
    <dbReference type="NCBI Taxonomy" id="349221"/>
    <lineage>
        <taxon>Bacteria</taxon>
        <taxon>Pseudomonadati</taxon>
        <taxon>Bdellovibrionota</taxon>
        <taxon>Bdellovibrionia</taxon>
        <taxon>Bdellovibrionales</taxon>
        <taxon>Pseudobdellovibrionaceae</taxon>
        <taxon>Micavibrio</taxon>
    </lineage>
</organism>
<name>A0A2W5FMV7_9BACT</name>
<protein>
    <submittedName>
        <fullName evidence="1">Uncharacterized protein</fullName>
    </submittedName>
</protein>
<dbReference type="EMBL" id="QFOT01000054">
    <property type="protein sequence ID" value="PZP55714.1"/>
    <property type="molecule type" value="Genomic_DNA"/>
</dbReference>
<proteinExistence type="predicted"/>
<reference evidence="1 2" key="1">
    <citation type="submission" date="2017-08" db="EMBL/GenBank/DDBJ databases">
        <title>Infants hospitalized years apart are colonized by the same room-sourced microbial strains.</title>
        <authorList>
            <person name="Brooks B."/>
            <person name="Olm M.R."/>
            <person name="Firek B.A."/>
            <person name="Baker R."/>
            <person name="Thomas B.C."/>
            <person name="Morowitz M.J."/>
            <person name="Banfield J.F."/>
        </authorList>
    </citation>
    <scope>NUCLEOTIDE SEQUENCE [LARGE SCALE GENOMIC DNA]</scope>
    <source>
        <strain evidence="1">S2_006_000_R2_64</strain>
    </source>
</reference>
<accession>A0A2W5FMV7</accession>
<dbReference type="AlphaFoldDB" id="A0A2W5FMV7"/>
<evidence type="ECO:0000313" key="2">
    <source>
        <dbReference type="Proteomes" id="UP000249739"/>
    </source>
</evidence>
<evidence type="ECO:0000313" key="1">
    <source>
        <dbReference type="EMBL" id="PZP55714.1"/>
    </source>
</evidence>
<dbReference type="Proteomes" id="UP000249739">
    <property type="component" value="Unassembled WGS sequence"/>
</dbReference>